<reference evidence="2 3" key="1">
    <citation type="submission" date="2022-10" db="EMBL/GenBank/DDBJ databases">
        <title>Roseococcus glaciei nov., sp. nov., isolated from glacier.</title>
        <authorList>
            <person name="Liu Q."/>
            <person name="Xin Y.-H."/>
        </authorList>
    </citation>
    <scope>NUCLEOTIDE SEQUENCE [LARGE SCALE GENOMIC DNA]</scope>
    <source>
        <strain evidence="2 3">MDT2-1-1</strain>
    </source>
</reference>
<dbReference type="RefSeq" id="WP_301589866.1">
    <property type="nucleotide sequence ID" value="NZ_JAPFQI010000005.1"/>
</dbReference>
<gene>
    <name evidence="2" type="ORF">OF850_09790</name>
</gene>
<dbReference type="InterPro" id="IPR011051">
    <property type="entry name" value="RmlC_Cupin_sf"/>
</dbReference>
<dbReference type="EMBL" id="JAPFQI010000005">
    <property type="protein sequence ID" value="MCW8085917.1"/>
    <property type="molecule type" value="Genomic_DNA"/>
</dbReference>
<dbReference type="PANTHER" id="PTHR33387:SF3">
    <property type="entry name" value="DUF985 DOMAIN-CONTAINING PROTEIN"/>
    <property type="match status" value="1"/>
</dbReference>
<protein>
    <submittedName>
        <fullName evidence="2">Cupin domain-containing protein</fullName>
    </submittedName>
</protein>
<name>A0ABT3NUS3_9PROT</name>
<dbReference type="InterPro" id="IPR009327">
    <property type="entry name" value="Cupin_DUF985"/>
</dbReference>
<dbReference type="CDD" id="cd06121">
    <property type="entry name" value="cupin_YML079wp"/>
    <property type="match status" value="1"/>
</dbReference>
<dbReference type="Pfam" id="PF06172">
    <property type="entry name" value="Cupin_5"/>
    <property type="match status" value="1"/>
</dbReference>
<comment type="caution">
    <text evidence="2">The sequence shown here is derived from an EMBL/GenBank/DDBJ whole genome shotgun (WGS) entry which is preliminary data.</text>
</comment>
<keyword evidence="3" id="KW-1185">Reference proteome</keyword>
<dbReference type="SUPFAM" id="SSF51182">
    <property type="entry name" value="RmlC-like cupins"/>
    <property type="match status" value="1"/>
</dbReference>
<proteinExistence type="predicted"/>
<evidence type="ECO:0000313" key="2">
    <source>
        <dbReference type="EMBL" id="MCW8085917.1"/>
    </source>
</evidence>
<dbReference type="Proteomes" id="UP001526430">
    <property type="component" value="Unassembled WGS sequence"/>
</dbReference>
<dbReference type="InterPro" id="IPR039935">
    <property type="entry name" value="YML079W-like"/>
</dbReference>
<evidence type="ECO:0000259" key="1">
    <source>
        <dbReference type="Pfam" id="PF06172"/>
    </source>
</evidence>
<dbReference type="InterPro" id="IPR014710">
    <property type="entry name" value="RmlC-like_jellyroll"/>
</dbReference>
<feature type="domain" description="DUF985" evidence="1">
    <location>
        <begin position="12"/>
        <end position="139"/>
    </location>
</feature>
<accession>A0ABT3NUS3</accession>
<organism evidence="2 3">
    <name type="scientific">Sabulicella glaciei</name>
    <dbReference type="NCBI Taxonomy" id="2984948"/>
    <lineage>
        <taxon>Bacteria</taxon>
        <taxon>Pseudomonadati</taxon>
        <taxon>Pseudomonadota</taxon>
        <taxon>Alphaproteobacteria</taxon>
        <taxon>Acetobacterales</taxon>
        <taxon>Acetobacteraceae</taxon>
        <taxon>Sabulicella</taxon>
    </lineage>
</organism>
<dbReference type="Gene3D" id="2.60.120.10">
    <property type="entry name" value="Jelly Rolls"/>
    <property type="match status" value="1"/>
</dbReference>
<dbReference type="PANTHER" id="PTHR33387">
    <property type="entry name" value="RMLC-LIKE JELLY ROLL FOLD PROTEIN"/>
    <property type="match status" value="1"/>
</dbReference>
<evidence type="ECO:0000313" key="3">
    <source>
        <dbReference type="Proteomes" id="UP001526430"/>
    </source>
</evidence>
<sequence>MNLADPGLDHHAVIEALGLAPHPEGGHFREVWRDAPADGARGAGTAIHYLLAPGECSHWHRVDAAEAWLWQGGGALSLLLSPDGHDMEAVHLGPDLARGQRLLAVVPKGVWQAARPLDGWALVACTVTPAFSFDGFEMAPPGWEPQPRGGVAFHDRRFAR</sequence>